<feature type="compositionally biased region" description="Gly residues" evidence="1">
    <location>
        <begin position="95"/>
        <end position="117"/>
    </location>
</feature>
<evidence type="ECO:0000256" key="1">
    <source>
        <dbReference type="SAM" id="MobiDB-lite"/>
    </source>
</evidence>
<evidence type="ECO:0000313" key="4">
    <source>
        <dbReference type="Proteomes" id="UP000612055"/>
    </source>
</evidence>
<dbReference type="EMBL" id="JAEHOE010000086">
    <property type="protein sequence ID" value="KAG2488208.1"/>
    <property type="molecule type" value="Genomic_DNA"/>
</dbReference>
<feature type="signal peptide" evidence="2">
    <location>
        <begin position="1"/>
        <end position="23"/>
    </location>
</feature>
<dbReference type="AlphaFoldDB" id="A0A835XQ61"/>
<evidence type="ECO:0000256" key="2">
    <source>
        <dbReference type="SAM" id="SignalP"/>
    </source>
</evidence>
<name>A0A835XQ61_9CHLO</name>
<proteinExistence type="predicted"/>
<feature type="compositionally biased region" description="Low complexity" evidence="1">
    <location>
        <begin position="129"/>
        <end position="138"/>
    </location>
</feature>
<sequence>MVPLVMALAYVVLLLGVSSLVISQVASTTANPFGIFAGIMPRPAQPNPALVTRLPTATKTASQHAVRVMRRMASEDTLLDSGLGFSGVHDSAKAAGGGSAGRAKGGANGGAKQGAKGGANADAKGRAKGGAWAKGGANVGATDVGRVPHAEEHAMRVAASLGTSFWDKPENRQPLPRAAAKAAEKAEAGGAAADSGQDRLHRKVPGPPKRAGGEETVDLGSRPGSQAGPGRVAEAHAEVQSSSGGPHAASD</sequence>
<feature type="region of interest" description="Disordered" evidence="1">
    <location>
        <begin position="94"/>
        <end position="138"/>
    </location>
</feature>
<protein>
    <submittedName>
        <fullName evidence="3">Uncharacterized protein</fullName>
    </submittedName>
</protein>
<accession>A0A835XQ61</accession>
<dbReference type="Proteomes" id="UP000612055">
    <property type="component" value="Unassembled WGS sequence"/>
</dbReference>
<keyword evidence="4" id="KW-1185">Reference proteome</keyword>
<feature type="chain" id="PRO_5032594700" evidence="2">
    <location>
        <begin position="24"/>
        <end position="251"/>
    </location>
</feature>
<evidence type="ECO:0000313" key="3">
    <source>
        <dbReference type="EMBL" id="KAG2488208.1"/>
    </source>
</evidence>
<organism evidence="3 4">
    <name type="scientific">Edaphochlamys debaryana</name>
    <dbReference type="NCBI Taxonomy" id="47281"/>
    <lineage>
        <taxon>Eukaryota</taxon>
        <taxon>Viridiplantae</taxon>
        <taxon>Chlorophyta</taxon>
        <taxon>core chlorophytes</taxon>
        <taxon>Chlorophyceae</taxon>
        <taxon>CS clade</taxon>
        <taxon>Chlamydomonadales</taxon>
        <taxon>Chlamydomonadales incertae sedis</taxon>
        <taxon>Edaphochlamys</taxon>
    </lineage>
</organism>
<reference evidence="3" key="1">
    <citation type="journal article" date="2020" name="bioRxiv">
        <title>Comparative genomics of Chlamydomonas.</title>
        <authorList>
            <person name="Craig R.J."/>
            <person name="Hasan A.R."/>
            <person name="Ness R.W."/>
            <person name="Keightley P.D."/>
        </authorList>
    </citation>
    <scope>NUCLEOTIDE SEQUENCE</scope>
    <source>
        <strain evidence="3">CCAP 11/70</strain>
    </source>
</reference>
<gene>
    <name evidence="3" type="ORF">HYH03_013202</name>
</gene>
<keyword evidence="2" id="KW-0732">Signal</keyword>
<comment type="caution">
    <text evidence="3">The sequence shown here is derived from an EMBL/GenBank/DDBJ whole genome shotgun (WGS) entry which is preliminary data.</text>
</comment>
<feature type="region of interest" description="Disordered" evidence="1">
    <location>
        <begin position="165"/>
        <end position="251"/>
    </location>
</feature>